<protein>
    <recommendedName>
        <fullName evidence="3">glucan endo-1,3-beta-D-glucosidase</fullName>
        <ecNumber evidence="3">3.2.1.39</ecNumber>
    </recommendedName>
</protein>
<accession>A0A1E4TMN5</accession>
<keyword evidence="5" id="KW-0119">Carbohydrate metabolism</keyword>
<dbReference type="Gene3D" id="2.70.98.30">
    <property type="entry name" value="Golgi alpha-mannosidase II, domain 4"/>
    <property type="match status" value="1"/>
</dbReference>
<evidence type="ECO:0000256" key="4">
    <source>
        <dbReference type="ARBA" id="ARBA00022801"/>
    </source>
</evidence>
<dbReference type="GO" id="GO:0052861">
    <property type="term" value="F:endo-1,3(4)-beta-glucanase activity"/>
    <property type="evidence" value="ECO:0007669"/>
    <property type="project" value="InterPro"/>
</dbReference>
<gene>
    <name evidence="11" type="ORF">CANCADRAFT_20633</name>
</gene>
<sequence>TNKFYGNMLVKSQDFGIWTHPYSIYYVKNNAGLGVMYQDRSQFVYSPEYNSVGARRYFFVPVRTPQIIFQAVEISTSASQFVLKNPAMMSVECHLVSTAGFNQTMQLYAVQGMGLATTKYKNVTPRIISRFAIRSLTAGPIVNGTISSYFVNVDNGAASNWVLYAFVPPGATNAGELVDLKLIGQDILASKQYEEVILQVGAIPPGGDARVYDQAAGSYATWVTTYGEYGGGSGVVKLQYYGEKNERPNVLQFALPHHMQLFDAETHSHATALELYSTSKGRMRGYIGNELTMTSVLPNRGNMYFLPRSSSSESSIDPPIVNLPEAVKSKIYETLQTETGFVSVYYAGKCADKYAYLMLDAKFVLQDDTLASKIAAGVKKVFNGWISNTMISPLRYETVYGGIINGAQVSQPGFDFGNAYYNDHQFHYGYFVHAAASLGLVDPDWAADRRNRQWVDALVRDFSNPNEDDTLFPVSRSFDWFHGHSWAQGTFESADGKDQESSSEDYNSALGLMLWGIITGDSSMEHRAAMMLAIMEKSMNSYFLYDSSNTVEPEAFIPNKVAGILFENKIDHATWFGDKIEYIQGIHMIPLTPASLYVRKAAFVQQEWDTWFAPNNYIDSVQSGWTGILYQNLALTNPAASYNFFANTPYNRKYIDQGCSWTHSLVWAA</sequence>
<dbReference type="PANTHER" id="PTHR31983">
    <property type="entry name" value="ENDO-1,3(4)-BETA-GLUCANASE 1"/>
    <property type="match status" value="1"/>
</dbReference>
<evidence type="ECO:0000313" key="12">
    <source>
        <dbReference type="Proteomes" id="UP000095023"/>
    </source>
</evidence>
<evidence type="ECO:0000256" key="1">
    <source>
        <dbReference type="ARBA" id="ARBA00000382"/>
    </source>
</evidence>
<evidence type="ECO:0000256" key="3">
    <source>
        <dbReference type="ARBA" id="ARBA00012780"/>
    </source>
</evidence>
<dbReference type="Pfam" id="PF03639">
    <property type="entry name" value="Glyco_hydro_81"/>
    <property type="match status" value="1"/>
</dbReference>
<evidence type="ECO:0000259" key="10">
    <source>
        <dbReference type="Pfam" id="PF17652"/>
    </source>
</evidence>
<dbReference type="GO" id="GO:0042973">
    <property type="term" value="F:glucan endo-1,3-beta-D-glucosidase activity"/>
    <property type="evidence" value="ECO:0007669"/>
    <property type="project" value="UniProtKB-EC"/>
</dbReference>
<dbReference type="PROSITE" id="PS52008">
    <property type="entry name" value="GH81"/>
    <property type="match status" value="1"/>
</dbReference>
<dbReference type="GO" id="GO:0000272">
    <property type="term" value="P:polysaccharide catabolic process"/>
    <property type="evidence" value="ECO:0007669"/>
    <property type="project" value="UniProtKB-KW"/>
</dbReference>
<organism evidence="11 12">
    <name type="scientific">Tortispora caseinolytica NRRL Y-17796</name>
    <dbReference type="NCBI Taxonomy" id="767744"/>
    <lineage>
        <taxon>Eukaryota</taxon>
        <taxon>Fungi</taxon>
        <taxon>Dikarya</taxon>
        <taxon>Ascomycota</taxon>
        <taxon>Saccharomycotina</taxon>
        <taxon>Trigonopsidomycetes</taxon>
        <taxon>Trigonopsidales</taxon>
        <taxon>Trigonopsidaceae</taxon>
        <taxon>Tortispora</taxon>
    </lineage>
</organism>
<evidence type="ECO:0000256" key="7">
    <source>
        <dbReference type="ARBA" id="ARBA00023316"/>
    </source>
</evidence>
<keyword evidence="7" id="KW-0961">Cell wall biogenesis/degradation</keyword>
<evidence type="ECO:0000256" key="8">
    <source>
        <dbReference type="ARBA" id="ARBA00023326"/>
    </source>
</evidence>
<evidence type="ECO:0000256" key="2">
    <source>
        <dbReference type="ARBA" id="ARBA00010730"/>
    </source>
</evidence>
<dbReference type="EC" id="3.2.1.39" evidence="3"/>
<dbReference type="GO" id="GO:0071555">
    <property type="term" value="P:cell wall organization"/>
    <property type="evidence" value="ECO:0007669"/>
    <property type="project" value="UniProtKB-KW"/>
</dbReference>
<feature type="non-terminal residue" evidence="11">
    <location>
        <position position="669"/>
    </location>
</feature>
<proteinExistence type="inferred from homology"/>
<evidence type="ECO:0000256" key="6">
    <source>
        <dbReference type="ARBA" id="ARBA00023295"/>
    </source>
</evidence>
<feature type="non-terminal residue" evidence="11">
    <location>
        <position position="1"/>
    </location>
</feature>
<evidence type="ECO:0000256" key="5">
    <source>
        <dbReference type="ARBA" id="ARBA00023277"/>
    </source>
</evidence>
<keyword evidence="6" id="KW-0326">Glycosidase</keyword>
<dbReference type="GO" id="GO:0009986">
    <property type="term" value="C:cell surface"/>
    <property type="evidence" value="ECO:0007669"/>
    <property type="project" value="TreeGrafter"/>
</dbReference>
<dbReference type="PANTHER" id="PTHR31983:SF0">
    <property type="entry name" value="GLUCAN ENDO-1,3-BETA-D-GLUCOSIDASE 2"/>
    <property type="match status" value="1"/>
</dbReference>
<feature type="domain" description="Glycosyl hydrolase family 81 C-terminal" evidence="10">
    <location>
        <begin position="325"/>
        <end position="664"/>
    </location>
</feature>
<dbReference type="InterPro" id="IPR005200">
    <property type="entry name" value="Endo-beta-glucanase"/>
</dbReference>
<dbReference type="AlphaFoldDB" id="A0A1E4TMN5"/>
<name>A0A1E4TMN5_9ASCO</name>
<dbReference type="Proteomes" id="UP000095023">
    <property type="component" value="Unassembled WGS sequence"/>
</dbReference>
<keyword evidence="4 11" id="KW-0378">Hydrolase</keyword>
<evidence type="ECO:0000259" key="9">
    <source>
        <dbReference type="Pfam" id="PF03639"/>
    </source>
</evidence>
<dbReference type="InterPro" id="IPR040720">
    <property type="entry name" value="GH81_C"/>
</dbReference>
<evidence type="ECO:0000313" key="11">
    <source>
        <dbReference type="EMBL" id="ODV92918.1"/>
    </source>
</evidence>
<reference evidence="12" key="1">
    <citation type="submission" date="2016-02" db="EMBL/GenBank/DDBJ databases">
        <title>Comparative genomics of biotechnologically important yeasts.</title>
        <authorList>
            <consortium name="DOE Joint Genome Institute"/>
            <person name="Riley R."/>
            <person name="Haridas S."/>
            <person name="Wolfe K.H."/>
            <person name="Lopes M.R."/>
            <person name="Hittinger C.T."/>
            <person name="Goker M."/>
            <person name="Salamov A."/>
            <person name="Wisecaver J."/>
            <person name="Long T.M."/>
            <person name="Aerts A.L."/>
            <person name="Barry K."/>
            <person name="Choi C."/>
            <person name="Clum A."/>
            <person name="Coughlan A.Y."/>
            <person name="Deshpande S."/>
            <person name="Douglass A.P."/>
            <person name="Hanson S.J."/>
            <person name="Klenk H.-P."/>
            <person name="Labutti K."/>
            <person name="Lapidus A."/>
            <person name="Lindquist E."/>
            <person name="Lipzen A."/>
            <person name="Meier-Kolthoff J.P."/>
            <person name="Ohm R.A."/>
            <person name="Otillar R.P."/>
            <person name="Pangilinan J."/>
            <person name="Peng Y."/>
            <person name="Rokas A."/>
            <person name="Rosa C.A."/>
            <person name="Scheuner C."/>
            <person name="Sibirny A.A."/>
            <person name="Slot J.C."/>
            <person name="Stielow J.B."/>
            <person name="Sun H."/>
            <person name="Kurtzman C.P."/>
            <person name="Blackwell M."/>
            <person name="Jeffries T.W."/>
            <person name="Grigoriev I.V."/>
        </authorList>
    </citation>
    <scope>NUCLEOTIDE SEQUENCE [LARGE SCALE GENOMIC DNA]</scope>
    <source>
        <strain evidence="12">NRRL Y-17796</strain>
    </source>
</reference>
<keyword evidence="12" id="KW-1185">Reference proteome</keyword>
<dbReference type="EMBL" id="KV453841">
    <property type="protein sequence ID" value="ODV92918.1"/>
    <property type="molecule type" value="Genomic_DNA"/>
</dbReference>
<keyword evidence="8" id="KW-0624">Polysaccharide degradation</keyword>
<comment type="similarity">
    <text evidence="2">Belongs to the glycosyl hydrolase 81 family.</text>
</comment>
<comment type="catalytic activity">
    <reaction evidence="1">
        <text>Hydrolysis of (1-&gt;3)-beta-D-glucosidic linkages in (1-&gt;3)-beta-D-glucans.</text>
        <dbReference type="EC" id="3.2.1.39"/>
    </reaction>
</comment>
<dbReference type="OrthoDB" id="4473401at2759"/>
<dbReference type="Pfam" id="PF17652">
    <property type="entry name" value="Glyco_hydro81C"/>
    <property type="match status" value="1"/>
</dbReference>
<feature type="domain" description="Glycosyl hydrolase family 81 N-terminal" evidence="9">
    <location>
        <begin position="1"/>
        <end position="307"/>
    </location>
</feature>
<dbReference type="InterPro" id="IPR040451">
    <property type="entry name" value="GH81_N"/>
</dbReference>